<dbReference type="GO" id="GO:0047444">
    <property type="term" value="F:N-acylneuraminate-9-phosphate synthase activity"/>
    <property type="evidence" value="ECO:0007669"/>
    <property type="project" value="TreeGrafter"/>
</dbReference>
<dbReference type="PANTHER" id="PTHR42966:SF3">
    <property type="entry name" value="BLR5971 PROTEIN"/>
    <property type="match status" value="1"/>
</dbReference>
<dbReference type="AlphaFoldDB" id="A0A0G0LGK1"/>
<dbReference type="InterPro" id="IPR013785">
    <property type="entry name" value="Aldolase_TIM"/>
</dbReference>
<dbReference type="GO" id="GO:0016051">
    <property type="term" value="P:carbohydrate biosynthetic process"/>
    <property type="evidence" value="ECO:0007669"/>
    <property type="project" value="InterPro"/>
</dbReference>
<name>A0A0G0LGK1_9BACT</name>
<proteinExistence type="predicted"/>
<dbReference type="Proteomes" id="UP000034706">
    <property type="component" value="Unassembled WGS sequence"/>
</dbReference>
<dbReference type="PANTHER" id="PTHR42966">
    <property type="entry name" value="N-ACETYLNEURAMINATE SYNTHASE"/>
    <property type="match status" value="1"/>
</dbReference>
<dbReference type="InterPro" id="IPR013132">
    <property type="entry name" value="PseI/NeuA/B-like_N"/>
</dbReference>
<dbReference type="InterPro" id="IPR051690">
    <property type="entry name" value="PseI-like"/>
</dbReference>
<sequence>MGAVKIGNKWVGEGYPCFTVAEIGINHNGSIEVTKQLIDAAVDAGADAVKFQKRTVEVVYTPEELAKSRKVDPSIIKNAFDRMNVEGINFPILPEDSITRLRQDSGNTTNGDLKYALEFNMKDFDTIDRYCRERNIMWFASSWDGLSAHFVNGYNVPCHKIASACLTHADLLKRVRYNGKPVILSTGGSTMEQIEKAIYVLGREDLIILYCVANYPCKDYEINLLVIETLKRKFAGVPIGYSGHETGILPSVAAVAMGACLVERHITLRKNMPGSDHKASLEPQEFGQMVNEIRRFEAIRGDGIKRVLPSEIPVMEKLRRKTDF</sequence>
<accession>A0A0G0LGK1</accession>
<dbReference type="EMBL" id="LBVT01000027">
    <property type="protein sequence ID" value="KKQ91018.1"/>
    <property type="molecule type" value="Genomic_DNA"/>
</dbReference>
<evidence type="ECO:0000259" key="1">
    <source>
        <dbReference type="Pfam" id="PF03102"/>
    </source>
</evidence>
<reference evidence="2" key="1">
    <citation type="journal article" date="2015" name="Nature">
        <title>rRNA introns, odd ribosomes, and small enigmatic genomes across a large radiation of phyla.</title>
        <authorList>
            <person name="Brown C.T."/>
            <person name="Hug L.A."/>
            <person name="Thomas B.C."/>
            <person name="Sharon I."/>
            <person name="Castelle C.J."/>
            <person name="Singh A."/>
            <person name="Wilkins M.J."/>
            <person name="Williams K.H."/>
            <person name="Banfield J.F."/>
        </authorList>
    </citation>
    <scope>NUCLEOTIDE SEQUENCE [LARGE SCALE GENOMIC DNA]</scope>
</reference>
<evidence type="ECO:0000313" key="2">
    <source>
        <dbReference type="EMBL" id="KKQ91018.1"/>
    </source>
</evidence>
<dbReference type="SUPFAM" id="SSF51569">
    <property type="entry name" value="Aldolase"/>
    <property type="match status" value="1"/>
</dbReference>
<comment type="caution">
    <text evidence="2">The sequence shown here is derived from an EMBL/GenBank/DDBJ whole genome shotgun (WGS) entry which is preliminary data.</text>
</comment>
<evidence type="ECO:0000313" key="3">
    <source>
        <dbReference type="Proteomes" id="UP000034706"/>
    </source>
</evidence>
<dbReference type="PATRIC" id="fig|1618611.3.peg.313"/>
<feature type="domain" description="PseI/NeuA/B-like" evidence="1">
    <location>
        <begin position="104"/>
        <end position="305"/>
    </location>
</feature>
<protein>
    <submittedName>
        <fullName evidence="2">N-acetylneuraminate synthase</fullName>
    </submittedName>
</protein>
<gene>
    <name evidence="2" type="ORF">UT16_C0027G0002</name>
</gene>
<dbReference type="Gene3D" id="3.20.20.70">
    <property type="entry name" value="Aldolase class I"/>
    <property type="match status" value="1"/>
</dbReference>
<dbReference type="Pfam" id="PF03102">
    <property type="entry name" value="NeuB"/>
    <property type="match status" value="1"/>
</dbReference>
<organism evidence="2 3">
    <name type="scientific">Candidatus Azambacteria bacterium GW2011_GWA2_39_10</name>
    <dbReference type="NCBI Taxonomy" id="1618611"/>
    <lineage>
        <taxon>Bacteria</taxon>
        <taxon>Candidatus Azamiibacteriota</taxon>
    </lineage>
</organism>